<feature type="transmembrane region" description="Helical" evidence="1">
    <location>
        <begin position="160"/>
        <end position="183"/>
    </location>
</feature>
<dbReference type="AlphaFoldDB" id="A0AA91EYX1"/>
<evidence type="ECO:0000313" key="2">
    <source>
        <dbReference type="EMBL" id="OBK82454.1"/>
    </source>
</evidence>
<feature type="transmembrane region" description="Helical" evidence="1">
    <location>
        <begin position="268"/>
        <end position="289"/>
    </location>
</feature>
<keyword evidence="1" id="KW-0812">Transmembrane</keyword>
<dbReference type="Proteomes" id="UP000093712">
    <property type="component" value="Unassembled WGS sequence"/>
</dbReference>
<gene>
    <name evidence="2" type="ORF">A5649_08955</name>
</gene>
<feature type="transmembrane region" description="Helical" evidence="1">
    <location>
        <begin position="12"/>
        <end position="32"/>
    </location>
</feature>
<feature type="transmembrane region" description="Helical" evidence="1">
    <location>
        <begin position="295"/>
        <end position="315"/>
    </location>
</feature>
<feature type="transmembrane region" description="Helical" evidence="1">
    <location>
        <begin position="121"/>
        <end position="140"/>
    </location>
</feature>
<proteinExistence type="predicted"/>
<feature type="transmembrane region" description="Helical" evidence="1">
    <location>
        <begin position="238"/>
        <end position="256"/>
    </location>
</feature>
<organism evidence="2 3">
    <name type="scientific">Mycolicibacter heraklionensis</name>
    <dbReference type="NCBI Taxonomy" id="512402"/>
    <lineage>
        <taxon>Bacteria</taxon>
        <taxon>Bacillati</taxon>
        <taxon>Actinomycetota</taxon>
        <taxon>Actinomycetes</taxon>
        <taxon>Mycobacteriales</taxon>
        <taxon>Mycobacteriaceae</taxon>
        <taxon>Mycolicibacter</taxon>
    </lineage>
</organism>
<dbReference type="RefSeq" id="WP_065041681.1">
    <property type="nucleotide sequence ID" value="NZ_LZME01000126.1"/>
</dbReference>
<dbReference type="EMBL" id="LZME01000126">
    <property type="protein sequence ID" value="OBK82454.1"/>
    <property type="molecule type" value="Genomic_DNA"/>
</dbReference>
<evidence type="ECO:0000256" key="1">
    <source>
        <dbReference type="SAM" id="Phobius"/>
    </source>
</evidence>
<protein>
    <recommendedName>
        <fullName evidence="4">Carotenoid biosynthesis protein</fullName>
    </recommendedName>
</protein>
<evidence type="ECO:0008006" key="4">
    <source>
        <dbReference type="Google" id="ProtNLM"/>
    </source>
</evidence>
<accession>A0AA91EYX1</accession>
<keyword evidence="1" id="KW-1133">Transmembrane helix</keyword>
<feature type="transmembrane region" description="Helical" evidence="1">
    <location>
        <begin position="90"/>
        <end position="109"/>
    </location>
</feature>
<keyword evidence="1" id="KW-0472">Membrane</keyword>
<evidence type="ECO:0000313" key="3">
    <source>
        <dbReference type="Proteomes" id="UP000093712"/>
    </source>
</evidence>
<comment type="caution">
    <text evidence="2">The sequence shown here is derived from an EMBL/GenBank/DDBJ whole genome shotgun (WGS) entry which is preliminary data.</text>
</comment>
<sequence length="338" mass="37505">MNFLIINNPAQLPWQTIVYDSLVFVLFVSAVINAVIEFRRGVRMYAFVLVAALFYGVVLELAGMATLNMYQQGDFLVMLNFPVLPLFEGTTAMPLYVTLFYPVIFSVGFKVIEALGIATRWKAAVAGGMFMILLDAPYIIEGNLRHVVWWTWRADFSLFQYWLGWPLVDMAWQAVWGMVFYYLMLGARSRVDGAVGERWTAGRAFGVEAPVRAVSVLVIGTLLLSPLTIWTFLVGRQWPFMVVLVTVFAVITISALRSATPPSGRPDGLLSAWIALYVVAFGAMIIANVMRDGTVSLYVVVQALGLVGVVAMATFQLWARRVPAPETTHEDVVSDALP</sequence>
<feature type="transmembrane region" description="Helical" evidence="1">
    <location>
        <begin position="44"/>
        <end position="70"/>
    </location>
</feature>
<reference evidence="2 3" key="1">
    <citation type="submission" date="2016-06" db="EMBL/GenBank/DDBJ databases">
        <authorList>
            <person name="Sutton G."/>
            <person name="Brinkac L."/>
            <person name="Sanka R."/>
            <person name="Adams M."/>
            <person name="Lau E."/>
            <person name="Garcia-Basteiro A."/>
            <person name="Lopez-Varela E."/>
            <person name="Palencia S."/>
        </authorList>
    </citation>
    <scope>NUCLEOTIDE SEQUENCE [LARGE SCALE GENOMIC DNA]</scope>
    <source>
        <strain evidence="2 3">1211594.5</strain>
    </source>
</reference>
<feature type="transmembrane region" description="Helical" evidence="1">
    <location>
        <begin position="213"/>
        <end position="232"/>
    </location>
</feature>
<name>A0AA91EYX1_9MYCO</name>